<accession>A0A928YTX6</accession>
<keyword evidence="4" id="KW-1185">Reference proteome</keyword>
<keyword evidence="1" id="KW-1133">Transmembrane helix</keyword>
<dbReference type="RefSeq" id="WP_193908214.1">
    <property type="nucleotide sequence ID" value="NZ_PRDL01000001.1"/>
</dbReference>
<feature type="transmembrane region" description="Helical" evidence="1">
    <location>
        <begin position="1298"/>
        <end position="1317"/>
    </location>
</feature>
<comment type="caution">
    <text evidence="3">The sequence shown here is derived from an EMBL/GenBank/DDBJ whole genome shotgun (WGS) entry which is preliminary data.</text>
</comment>
<dbReference type="Pfam" id="PF13116">
    <property type="entry name" value="YhdP"/>
    <property type="match status" value="1"/>
</dbReference>
<reference evidence="3" key="1">
    <citation type="submission" date="2018-07" db="EMBL/GenBank/DDBJ databases">
        <title>Genome assembly of strain Ka43.</title>
        <authorList>
            <person name="Kukolya J."/>
            <person name="Nagy I."/>
            <person name="Horvath B."/>
            <person name="Toth A."/>
        </authorList>
    </citation>
    <scope>NUCLEOTIDE SEQUENCE</scope>
    <source>
        <strain evidence="3">KB43</strain>
    </source>
</reference>
<gene>
    <name evidence="3" type="ORF">C4F51_06485</name>
</gene>
<sequence length="1374" mass="151804">MIRTFRYVLRKFYFASALLLITLAAVVQSGRMLAPLVSDYRDQLADYIGQRLNARVVLQDLQLQWDGMKPVVSLAGLSVTSFTDESIVAVDEAYFRLDLLRSLSRWQLAWGNVDLNGTRLVFQQTREGFWHIPGLDSGNTSAQPEKARSGFLLDMLLLVDRMEFRHTHLAFHFYNGQQVALDSPSLLLENEQQFHRIELKVDVEGRGEAVHLVLESEGDPRDQSRFALNGYLALHDFPTSEPFIAAGGLLLGDVTLGRVTSEGGLNAKLWFNSRAGNEGYDVHGQLDLQTLSVPFFDKHYRLDHFSTGINGYWLRSGAWQMMLPNLNARLQDTRIEGVNLAMSAAGQQAPMVVQLDQFPLQDALAGVNESGLLKDSGVLQVLNTLNPQGYLDRIRFELPLRDPAAWRVEAMANNVSVSAWNGVPALTGVNGYVQAHQRGGFINLTGRDDFSMHYVPTYSEAMHYQQAQGQIAWWLQPENKQIYVNSGAIHLRSEHEEATGYLWLAIPWHNPGADLDLYLHIGAKHLAAAEYKKYVPATVPPNLSEWLQASIGGDNPGVANEAGFVFRGTLNTPENNARSYQLYLDLENASLDYHTDWPALTALKGRLLVDDETIDASVFSGKLYESDLSGVHIATRPNPHDEGALLTVTGDVAGIASDGLRVLREGYMRELIGSNMDSWYFQGTHRTRVDIAVPLLAEAKGSSQQVDVSFDMPLVGMENLSLYLRDVDGQIRYSSEEGLRSDRLTALLFDQPVTATLETRKEDNAQSTLIHLDGRVDADDLAGWASRPEILFFKGLVPYQATVAIAHQGDAADSDSDNRTLVSVIAKSNLAGALVDLPEPFAKPVEGERDFSVQLDIGSQQTEAFIDYRLDEVTPLVQARFMASSGEDTQLLNADVTIAGEAVLQAEPQFRVSGFVESVDINAWLQVRDRYEVYQRQIQEQPGSVTEEFTALSDAPGMVVGLPLHIDVLLGQQALGPLALENIALNAWRQSDAWQLTFNNPVLKGSVRLPDARSIPMAIAIDELHLTRELLGDSNPASEDEQAPTIAASLTDTASQFDPRSLPRADVAVQALYLEGHNYGDWSLQVRPDNSGVMFNRIRGNLRGIAVSGVPATETANIVDSSPLSGAQIYWSTGDEGHRTRFVGVLTATDMAEVMREWEKPDILESSNAVYQVDLEWPGAPGQFSLKTLRGDIDLALEEGRFNRSTGAGEGVLRLLSLVNFDTLARRLRLDFSDLYKTGLAFDSIQGRIHFDNGQLQLTEPLLVEGPSSRLQLAGTIDLQQETIDARLVAALPVAGNLTFLAALATGLPAAAGIYLVSKIFRKQVNQATSVSYTIRGNWDDPVMKFDRLFESEESLRQNVSNRREEEAEASNND</sequence>
<dbReference type="PANTHER" id="PTHR38690:SF1">
    <property type="entry name" value="PROTEASE"/>
    <property type="match status" value="1"/>
</dbReference>
<keyword evidence="1" id="KW-0472">Membrane</keyword>
<dbReference type="NCBIfam" id="TIGR02099">
    <property type="entry name" value="YhdP family protein"/>
    <property type="match status" value="1"/>
</dbReference>
<evidence type="ECO:0000313" key="4">
    <source>
        <dbReference type="Proteomes" id="UP000652567"/>
    </source>
</evidence>
<evidence type="ECO:0000259" key="2">
    <source>
        <dbReference type="Pfam" id="PF13116"/>
    </source>
</evidence>
<dbReference type="InterPro" id="IPR011836">
    <property type="entry name" value="YhdP"/>
</dbReference>
<name>A0A928YTX6_9GAMM</name>
<keyword evidence="1" id="KW-0812">Transmembrane</keyword>
<dbReference type="Proteomes" id="UP000652567">
    <property type="component" value="Unassembled WGS sequence"/>
</dbReference>
<dbReference type="PANTHER" id="PTHR38690">
    <property type="entry name" value="PROTEASE-RELATED"/>
    <property type="match status" value="1"/>
</dbReference>
<evidence type="ECO:0000313" key="3">
    <source>
        <dbReference type="EMBL" id="MBE8716835.1"/>
    </source>
</evidence>
<evidence type="ECO:0000256" key="1">
    <source>
        <dbReference type="SAM" id="Phobius"/>
    </source>
</evidence>
<protein>
    <submittedName>
        <fullName evidence="3">TIGR02099 family protein</fullName>
    </submittedName>
</protein>
<dbReference type="EMBL" id="PRDL01000001">
    <property type="protein sequence ID" value="MBE8716835.1"/>
    <property type="molecule type" value="Genomic_DNA"/>
</dbReference>
<organism evidence="3 4">
    <name type="scientific">Cellvibrio polysaccharolyticus</name>
    <dbReference type="NCBI Taxonomy" id="2082724"/>
    <lineage>
        <taxon>Bacteria</taxon>
        <taxon>Pseudomonadati</taxon>
        <taxon>Pseudomonadota</taxon>
        <taxon>Gammaproteobacteria</taxon>
        <taxon>Cellvibrionales</taxon>
        <taxon>Cellvibrionaceae</taxon>
        <taxon>Cellvibrio</taxon>
    </lineage>
</organism>
<feature type="domain" description="YhdP central" evidence="2">
    <location>
        <begin position="5"/>
        <end position="1343"/>
    </location>
</feature>
<proteinExistence type="predicted"/>
<dbReference type="InterPro" id="IPR025263">
    <property type="entry name" value="YhdP_central"/>
</dbReference>